<dbReference type="InterPro" id="IPR005119">
    <property type="entry name" value="LysR_subst-bd"/>
</dbReference>
<feature type="domain" description="HTH lysR-type" evidence="5">
    <location>
        <begin position="2"/>
        <end position="59"/>
    </location>
</feature>
<accession>A0A3E0TVD6</accession>
<dbReference type="PRINTS" id="PR00039">
    <property type="entry name" value="HTHLYSR"/>
</dbReference>
<dbReference type="Pfam" id="PF03466">
    <property type="entry name" value="LysR_substrate"/>
    <property type="match status" value="1"/>
</dbReference>
<dbReference type="AlphaFoldDB" id="A0A3E0TVD6"/>
<dbReference type="SUPFAM" id="SSF53850">
    <property type="entry name" value="Periplasmic binding protein-like II"/>
    <property type="match status" value="1"/>
</dbReference>
<dbReference type="SUPFAM" id="SSF46785">
    <property type="entry name" value="Winged helix' DNA-binding domain"/>
    <property type="match status" value="1"/>
</dbReference>
<dbReference type="InterPro" id="IPR000847">
    <property type="entry name" value="LysR_HTH_N"/>
</dbReference>
<dbReference type="Gene3D" id="1.10.10.10">
    <property type="entry name" value="Winged helix-like DNA-binding domain superfamily/Winged helix DNA-binding domain"/>
    <property type="match status" value="1"/>
</dbReference>
<dbReference type="PROSITE" id="PS50931">
    <property type="entry name" value="HTH_LYSR"/>
    <property type="match status" value="1"/>
</dbReference>
<evidence type="ECO:0000256" key="3">
    <source>
        <dbReference type="ARBA" id="ARBA00023125"/>
    </source>
</evidence>
<dbReference type="Gene3D" id="3.40.190.10">
    <property type="entry name" value="Periplasmic binding protein-like II"/>
    <property type="match status" value="2"/>
</dbReference>
<dbReference type="Pfam" id="PF00126">
    <property type="entry name" value="HTH_1"/>
    <property type="match status" value="1"/>
</dbReference>
<name>A0A3E0TVD6_9GAMM</name>
<keyword evidence="2" id="KW-0805">Transcription regulation</keyword>
<dbReference type="CDD" id="cd08411">
    <property type="entry name" value="PBP2_OxyR"/>
    <property type="match status" value="1"/>
</dbReference>
<dbReference type="OrthoDB" id="9775392at2"/>
<dbReference type="Proteomes" id="UP000256478">
    <property type="component" value="Unassembled WGS sequence"/>
</dbReference>
<protein>
    <submittedName>
        <fullName evidence="6">Hydrogen peroxide-inducible genes activator</fullName>
    </submittedName>
</protein>
<dbReference type="RefSeq" id="WP_116009667.1">
    <property type="nucleotide sequence ID" value="NZ_QUOU01000001.1"/>
</dbReference>
<gene>
    <name evidence="6" type="ORF">DXX93_20075</name>
</gene>
<organism evidence="6 7">
    <name type="scientific">Thalassotalea euphylliae</name>
    <dbReference type="NCBI Taxonomy" id="1655234"/>
    <lineage>
        <taxon>Bacteria</taxon>
        <taxon>Pseudomonadati</taxon>
        <taxon>Pseudomonadota</taxon>
        <taxon>Gammaproteobacteria</taxon>
        <taxon>Alteromonadales</taxon>
        <taxon>Colwelliaceae</taxon>
        <taxon>Thalassotalea</taxon>
    </lineage>
</organism>
<sequence>MISLKQINYALAVGKTLHFKKAAEMCNVSQSALSSAINEMETQLGLKVFERNNKHVFITDIGQQVLAKAQQVKLELDELMQLSQLDKSPLSTPMTLGIIPTIGPYLLPKVLPEVRKNYPDFRLKIVEAQSHELVDRVRNGDLDAAILALPYAIDGLMSLEFWQEDFYMVCHHEECPANTKEISTQEMAMDKLMLLKEGHCLKDHALAACQQKGLEKDSTFDATSLHTIVQMVAGKLGTTLVPEMALQQLLHNESELRALHLNEPGPHRSIAFIIRPNYVKTNDIEALMKLFRQQLKLLCTKPA</sequence>
<keyword evidence="4" id="KW-0804">Transcription</keyword>
<evidence type="ECO:0000313" key="6">
    <source>
        <dbReference type="EMBL" id="REL28636.1"/>
    </source>
</evidence>
<comment type="caution">
    <text evidence="6">The sequence shown here is derived from an EMBL/GenBank/DDBJ whole genome shotgun (WGS) entry which is preliminary data.</text>
</comment>
<dbReference type="GO" id="GO:0003677">
    <property type="term" value="F:DNA binding"/>
    <property type="evidence" value="ECO:0007669"/>
    <property type="project" value="UniProtKB-KW"/>
</dbReference>
<dbReference type="InterPro" id="IPR036388">
    <property type="entry name" value="WH-like_DNA-bd_sf"/>
</dbReference>
<dbReference type="PANTHER" id="PTHR30346:SF10">
    <property type="entry name" value="TRANSCRIPTIONAL REGULATOR OF OXIDATIVE STRESS OXYR"/>
    <property type="match status" value="1"/>
</dbReference>
<evidence type="ECO:0000256" key="2">
    <source>
        <dbReference type="ARBA" id="ARBA00023015"/>
    </source>
</evidence>
<evidence type="ECO:0000259" key="5">
    <source>
        <dbReference type="PROSITE" id="PS50931"/>
    </source>
</evidence>
<dbReference type="GO" id="GO:0032993">
    <property type="term" value="C:protein-DNA complex"/>
    <property type="evidence" value="ECO:0007669"/>
    <property type="project" value="TreeGrafter"/>
</dbReference>
<reference evidence="6 7" key="1">
    <citation type="submission" date="2018-08" db="EMBL/GenBank/DDBJ databases">
        <title>Thalassotalea euphylliae genome.</title>
        <authorList>
            <person name="Summers S."/>
            <person name="Rice S.A."/>
            <person name="Freckelton M.L."/>
            <person name="Nedved B.T."/>
            <person name="Hadfield M.G."/>
        </authorList>
    </citation>
    <scope>NUCLEOTIDE SEQUENCE [LARGE SCALE GENOMIC DNA]</scope>
    <source>
        <strain evidence="6 7">H1</strain>
    </source>
</reference>
<dbReference type="PANTHER" id="PTHR30346">
    <property type="entry name" value="TRANSCRIPTIONAL DUAL REGULATOR HCAR-RELATED"/>
    <property type="match status" value="1"/>
</dbReference>
<dbReference type="InterPro" id="IPR036390">
    <property type="entry name" value="WH_DNA-bd_sf"/>
</dbReference>
<dbReference type="GO" id="GO:0003700">
    <property type="term" value="F:DNA-binding transcription factor activity"/>
    <property type="evidence" value="ECO:0007669"/>
    <property type="project" value="InterPro"/>
</dbReference>
<evidence type="ECO:0000256" key="4">
    <source>
        <dbReference type="ARBA" id="ARBA00023163"/>
    </source>
</evidence>
<dbReference type="EMBL" id="QUOU01000001">
    <property type="protein sequence ID" value="REL28636.1"/>
    <property type="molecule type" value="Genomic_DNA"/>
</dbReference>
<evidence type="ECO:0000313" key="7">
    <source>
        <dbReference type="Proteomes" id="UP000256478"/>
    </source>
</evidence>
<proteinExistence type="inferred from homology"/>
<comment type="similarity">
    <text evidence="1">Belongs to the LysR transcriptional regulatory family.</text>
</comment>
<keyword evidence="3" id="KW-0238">DNA-binding</keyword>
<evidence type="ECO:0000256" key="1">
    <source>
        <dbReference type="ARBA" id="ARBA00009437"/>
    </source>
</evidence>